<dbReference type="PANTHER" id="PTHR21064:SF1">
    <property type="entry name" value="HYDROXYLYSINE KINASE"/>
    <property type="match status" value="1"/>
</dbReference>
<reference evidence="11" key="1">
    <citation type="submission" date="2020-08" db="EMBL/GenBank/DDBJ databases">
        <title>Multicomponent nature underlies the extraordinary mechanical properties of spider dragline silk.</title>
        <authorList>
            <person name="Kono N."/>
            <person name="Nakamura H."/>
            <person name="Mori M."/>
            <person name="Yoshida Y."/>
            <person name="Ohtoshi R."/>
            <person name="Malay A.D."/>
            <person name="Moran D.A.P."/>
            <person name="Tomita M."/>
            <person name="Numata K."/>
            <person name="Arakawa K."/>
        </authorList>
    </citation>
    <scope>NUCLEOTIDE SEQUENCE</scope>
</reference>
<keyword evidence="3" id="KW-0963">Cytoplasm</keyword>
<comment type="caution">
    <text evidence="11">The sequence shown here is derived from an EMBL/GenBank/DDBJ whole genome shotgun (WGS) entry which is preliminary data.</text>
</comment>
<dbReference type="Pfam" id="PF01636">
    <property type="entry name" value="APH"/>
    <property type="match status" value="1"/>
</dbReference>
<dbReference type="Gene3D" id="3.90.1200.10">
    <property type="match status" value="1"/>
</dbReference>
<evidence type="ECO:0000256" key="5">
    <source>
        <dbReference type="ARBA" id="ARBA00022777"/>
    </source>
</evidence>
<keyword evidence="5 11" id="KW-0418">Kinase</keyword>
<protein>
    <recommendedName>
        <fullName evidence="9">Hydroxylysine kinase</fullName>
        <ecNumber evidence="8">2.7.1.81</ecNumber>
    </recommendedName>
</protein>
<dbReference type="AlphaFoldDB" id="A0A8X6NK97"/>
<dbReference type="InterPro" id="IPR002575">
    <property type="entry name" value="Aminoglycoside_PTrfase"/>
</dbReference>
<dbReference type="PANTHER" id="PTHR21064">
    <property type="entry name" value="AMINOGLYCOSIDE PHOSPHOTRANSFERASE DOMAIN-CONTAINING PROTEIN-RELATED"/>
    <property type="match status" value="1"/>
</dbReference>
<feature type="domain" description="Aminoglycoside phosphotransferase" evidence="10">
    <location>
        <begin position="68"/>
        <end position="281"/>
    </location>
</feature>
<dbReference type="Proteomes" id="UP000887013">
    <property type="component" value="Unassembled WGS sequence"/>
</dbReference>
<evidence type="ECO:0000256" key="8">
    <source>
        <dbReference type="ARBA" id="ARBA00038873"/>
    </source>
</evidence>
<accession>A0A8X6NK97</accession>
<dbReference type="EMBL" id="BMAW01058757">
    <property type="protein sequence ID" value="GFT17898.1"/>
    <property type="molecule type" value="Genomic_DNA"/>
</dbReference>
<organism evidence="11 12">
    <name type="scientific">Nephila pilipes</name>
    <name type="common">Giant wood spider</name>
    <name type="synonym">Nephila maculata</name>
    <dbReference type="NCBI Taxonomy" id="299642"/>
    <lineage>
        <taxon>Eukaryota</taxon>
        <taxon>Metazoa</taxon>
        <taxon>Ecdysozoa</taxon>
        <taxon>Arthropoda</taxon>
        <taxon>Chelicerata</taxon>
        <taxon>Arachnida</taxon>
        <taxon>Araneae</taxon>
        <taxon>Araneomorphae</taxon>
        <taxon>Entelegynae</taxon>
        <taxon>Araneoidea</taxon>
        <taxon>Nephilidae</taxon>
        <taxon>Nephila</taxon>
    </lineage>
</organism>
<evidence type="ECO:0000256" key="9">
    <source>
        <dbReference type="ARBA" id="ARBA00040505"/>
    </source>
</evidence>
<dbReference type="EC" id="2.7.1.81" evidence="8"/>
<gene>
    <name evidence="11" type="primary">hykk</name>
    <name evidence="11" type="ORF">NPIL_177971</name>
</gene>
<dbReference type="GO" id="GO:0047992">
    <property type="term" value="F:hydroxylysine kinase activity"/>
    <property type="evidence" value="ECO:0007669"/>
    <property type="project" value="UniProtKB-EC"/>
</dbReference>
<comment type="function">
    <text evidence="7">Catalyzes the GTP-dependent phosphorylation of 5-hydroxy-L-lysine.</text>
</comment>
<evidence type="ECO:0000313" key="12">
    <source>
        <dbReference type="Proteomes" id="UP000887013"/>
    </source>
</evidence>
<evidence type="ECO:0000256" key="1">
    <source>
        <dbReference type="ARBA" id="ARBA00004496"/>
    </source>
</evidence>
<comment type="similarity">
    <text evidence="2">Belongs to the aminoglycoside phosphotransferase family.</text>
</comment>
<dbReference type="GO" id="GO:0005737">
    <property type="term" value="C:cytoplasm"/>
    <property type="evidence" value="ECO:0007669"/>
    <property type="project" value="UniProtKB-SubCell"/>
</dbReference>
<evidence type="ECO:0000256" key="7">
    <source>
        <dbReference type="ARBA" id="ARBA00037368"/>
    </source>
</evidence>
<dbReference type="Gene3D" id="3.30.200.20">
    <property type="entry name" value="Phosphorylase Kinase, domain 1"/>
    <property type="match status" value="1"/>
</dbReference>
<sequence>MDIDIDKIFKPNVSEDMAVELIQTMYGLEVTNIKSMVSFNDQNFRIHVSKQHKNPYIHDVSDDGYTFKIVNTMKSSLEGHIESMHSALNHLNGKGLRVPVPVPNLEGSTWKLEKVQLLNEDKESKDSNKCGIHLVTFLPGIPLNTIEITYEMLFEWGAMLAQFHNATEDLICANLKKKPIFYNLDHVLDIRSYMDGLPEEHRNLAINILDKYESNIKKCLDELPKGFLHGDFNGYNVLAREELSKSGSKTYVINGILDFEDMHFGTYVWDIGLMLAHMYEQCTYFDPVDIGGHSLAGYLSRRSLSDTELSFIKMCIECRLSQTLVLCAYSGTQDPTNPYIAEWSSGDVRYKILKEVSGISDGELHEKWQNIFQLYSKSK</sequence>
<evidence type="ECO:0000313" key="11">
    <source>
        <dbReference type="EMBL" id="GFT17898.1"/>
    </source>
</evidence>
<evidence type="ECO:0000259" key="10">
    <source>
        <dbReference type="Pfam" id="PF01636"/>
    </source>
</evidence>
<name>A0A8X6NK97_NEPPI</name>
<dbReference type="InterPro" id="IPR011009">
    <property type="entry name" value="Kinase-like_dom_sf"/>
</dbReference>
<dbReference type="InterPro" id="IPR050249">
    <property type="entry name" value="Pseudomonas-type_ThrB"/>
</dbReference>
<dbReference type="SUPFAM" id="SSF56112">
    <property type="entry name" value="Protein kinase-like (PK-like)"/>
    <property type="match status" value="1"/>
</dbReference>
<evidence type="ECO:0000256" key="6">
    <source>
        <dbReference type="ARBA" id="ARBA00036820"/>
    </source>
</evidence>
<keyword evidence="12" id="KW-1185">Reference proteome</keyword>
<comment type="subcellular location">
    <subcellularLocation>
        <location evidence="1">Cytoplasm</location>
    </subcellularLocation>
</comment>
<comment type="catalytic activity">
    <reaction evidence="6">
        <text>(5R)-5-hydroxy-L-lysine + GTP = (5R)-5-phosphooxy-L-lysine + GDP + H(+)</text>
        <dbReference type="Rhea" id="RHEA:19049"/>
        <dbReference type="ChEBI" id="CHEBI:15378"/>
        <dbReference type="ChEBI" id="CHEBI:37565"/>
        <dbReference type="ChEBI" id="CHEBI:57882"/>
        <dbReference type="ChEBI" id="CHEBI:58189"/>
        <dbReference type="ChEBI" id="CHEBI:58357"/>
        <dbReference type="EC" id="2.7.1.81"/>
    </reaction>
</comment>
<evidence type="ECO:0000256" key="4">
    <source>
        <dbReference type="ARBA" id="ARBA00022679"/>
    </source>
</evidence>
<evidence type="ECO:0000256" key="3">
    <source>
        <dbReference type="ARBA" id="ARBA00022490"/>
    </source>
</evidence>
<proteinExistence type="inferred from homology"/>
<evidence type="ECO:0000256" key="2">
    <source>
        <dbReference type="ARBA" id="ARBA00006219"/>
    </source>
</evidence>
<keyword evidence="4" id="KW-0808">Transferase</keyword>
<dbReference type="OrthoDB" id="6415818at2759"/>